<feature type="domain" description="Glycosyltransferase subfamily 4-like N-terminal" evidence="1">
    <location>
        <begin position="14"/>
        <end position="165"/>
    </location>
</feature>
<dbReference type="Pfam" id="PF13692">
    <property type="entry name" value="Glyco_trans_1_4"/>
    <property type="match status" value="1"/>
</dbReference>
<keyword evidence="3" id="KW-1185">Reference proteome</keyword>
<dbReference type="Pfam" id="PF13439">
    <property type="entry name" value="Glyco_transf_4"/>
    <property type="match status" value="1"/>
</dbReference>
<dbReference type="EMBL" id="FWFR01000001">
    <property type="protein sequence ID" value="SLN32109.1"/>
    <property type="molecule type" value="Genomic_DNA"/>
</dbReference>
<sequence length="352" mass="38826">MRLVLVTDAWHPQVNGVVRTLQAIGDELVAMGHDVVRITPSDFRTLPCPTYPEIRLSLTGRRGVGRRIAAADPDFIHIATEGPLGIAARRYCVGEGLHFTTGFHTRFPEYLRARAPIPLAWSYAFLRWFHGPSSNVMVPTESVRQVLVAQGFDNLRIVSRGVDTELYRLAPADAFDLPRPIAINVGRVAVEKNIQAFLDMPFAGSKVVVGDGPMLGHFRRRYPDVIFTGAKFGAELARHYASADVFVFPSRTDTFGLVLLEALAAGTPVAAYPVSGPKDVIGKAAIGCLDDDLAQATRRALQIPREDCRRFALGFSWRAVAESFLDILAPACGQIRCDAFRTRWKGRRRGSR</sequence>
<dbReference type="RefSeq" id="WP_085882426.1">
    <property type="nucleotide sequence ID" value="NZ_FWFR01000001.1"/>
</dbReference>
<dbReference type="EC" id="2.4.1.-" evidence="2"/>
<dbReference type="PANTHER" id="PTHR45947:SF3">
    <property type="entry name" value="SULFOQUINOVOSYL TRANSFERASE SQD2"/>
    <property type="match status" value="1"/>
</dbReference>
<accession>A0A1Y5S5F7</accession>
<dbReference type="InParanoid" id="A0A1Y5S5F7"/>
<keyword evidence="2" id="KW-0328">Glycosyltransferase</keyword>
<dbReference type="PANTHER" id="PTHR45947">
    <property type="entry name" value="SULFOQUINOVOSYL TRANSFERASE SQD2"/>
    <property type="match status" value="1"/>
</dbReference>
<dbReference type="SUPFAM" id="SSF53756">
    <property type="entry name" value="UDP-Glycosyltransferase/glycogen phosphorylase"/>
    <property type="match status" value="1"/>
</dbReference>
<keyword evidence="2" id="KW-0808">Transferase</keyword>
<dbReference type="Proteomes" id="UP000193200">
    <property type="component" value="Unassembled WGS sequence"/>
</dbReference>
<dbReference type="OrthoDB" id="9790710at2"/>
<dbReference type="InterPro" id="IPR028098">
    <property type="entry name" value="Glyco_trans_4-like_N"/>
</dbReference>
<protein>
    <submittedName>
        <fullName evidence="2">GDP-mannose-dependent alpha-mannosyltransferase</fullName>
        <ecNumber evidence="2">2.4.1.-</ecNumber>
    </submittedName>
</protein>
<dbReference type="AlphaFoldDB" id="A0A1Y5S5F7"/>
<dbReference type="CDD" id="cd03814">
    <property type="entry name" value="GT4-like"/>
    <property type="match status" value="1"/>
</dbReference>
<reference evidence="2 3" key="1">
    <citation type="submission" date="2017-03" db="EMBL/GenBank/DDBJ databases">
        <authorList>
            <person name="Afonso C.L."/>
            <person name="Miller P.J."/>
            <person name="Scott M.A."/>
            <person name="Spackman E."/>
            <person name="Goraichik I."/>
            <person name="Dimitrov K.M."/>
            <person name="Suarez D.L."/>
            <person name="Swayne D.E."/>
        </authorList>
    </citation>
    <scope>NUCLEOTIDE SEQUENCE [LARGE SCALE GENOMIC DNA]</scope>
    <source>
        <strain evidence="2 3">CECT 7691</strain>
    </source>
</reference>
<evidence type="ECO:0000313" key="3">
    <source>
        <dbReference type="Proteomes" id="UP000193200"/>
    </source>
</evidence>
<evidence type="ECO:0000259" key="1">
    <source>
        <dbReference type="Pfam" id="PF13439"/>
    </source>
</evidence>
<evidence type="ECO:0000313" key="2">
    <source>
        <dbReference type="EMBL" id="SLN32109.1"/>
    </source>
</evidence>
<proteinExistence type="predicted"/>
<dbReference type="InterPro" id="IPR050194">
    <property type="entry name" value="Glycosyltransferase_grp1"/>
</dbReference>
<dbReference type="Gene3D" id="3.40.50.2000">
    <property type="entry name" value="Glycogen Phosphorylase B"/>
    <property type="match status" value="2"/>
</dbReference>
<organism evidence="2 3">
    <name type="scientific">Oceanibacterium hippocampi</name>
    <dbReference type="NCBI Taxonomy" id="745714"/>
    <lineage>
        <taxon>Bacteria</taxon>
        <taxon>Pseudomonadati</taxon>
        <taxon>Pseudomonadota</taxon>
        <taxon>Alphaproteobacteria</taxon>
        <taxon>Sneathiellales</taxon>
        <taxon>Sneathiellaceae</taxon>
        <taxon>Oceanibacterium</taxon>
    </lineage>
</organism>
<name>A0A1Y5S5F7_9PROT</name>
<gene>
    <name evidence="2" type="primary">mgtA</name>
    <name evidence="2" type="ORF">OCH7691_01176</name>
</gene>
<dbReference type="GO" id="GO:0016757">
    <property type="term" value="F:glycosyltransferase activity"/>
    <property type="evidence" value="ECO:0007669"/>
    <property type="project" value="UniProtKB-KW"/>
</dbReference>